<comment type="cofactor">
    <cofactor evidence="9">
        <name>Mg(2+)</name>
        <dbReference type="ChEBI" id="CHEBI:18420"/>
    </cofactor>
    <text evidence="9">Binds 2 Mg(2+) per subunit.</text>
</comment>
<accession>A0A8S5L4Z7</accession>
<dbReference type="PROSITE" id="PS50522">
    <property type="entry name" value="RDRP_PHAGE"/>
    <property type="match status" value="1"/>
</dbReference>
<dbReference type="GeneID" id="80400826"/>
<comment type="catalytic activity">
    <reaction evidence="8">
        <text>RNA(n) + a ribonucleoside 5'-triphosphate = RNA(n+1) + diphosphate</text>
        <dbReference type="Rhea" id="RHEA:21248"/>
        <dbReference type="Rhea" id="RHEA-COMP:14527"/>
        <dbReference type="Rhea" id="RHEA-COMP:17342"/>
        <dbReference type="ChEBI" id="CHEBI:33019"/>
        <dbReference type="ChEBI" id="CHEBI:61557"/>
        <dbReference type="ChEBI" id="CHEBI:140395"/>
        <dbReference type="EC" id="2.7.7.48"/>
    </reaction>
</comment>
<feature type="binding site" evidence="9">
    <location>
        <position position="425"/>
    </location>
    <ligand>
        <name>Mg(2+)</name>
        <dbReference type="ChEBI" id="CHEBI:18420"/>
        <label>2</label>
    </ligand>
</feature>
<organism evidence="11 12">
    <name type="scientific">ssRNA phage SRR5467091_15</name>
    <dbReference type="NCBI Taxonomy" id="2786465"/>
    <lineage>
        <taxon>Viruses</taxon>
        <taxon>Riboviria</taxon>
        <taxon>Orthornavirae</taxon>
        <taxon>Lenarviricota</taxon>
        <taxon>Leviviricetes</taxon>
        <taxon>Timlovirales</taxon>
        <taxon>Steitzviridae</taxon>
        <taxon>Timirovirus</taxon>
        <taxon>Timirovirus borboradaptatum</taxon>
    </lineage>
</organism>
<dbReference type="GO" id="GO:0039694">
    <property type="term" value="P:viral RNA genome replication"/>
    <property type="evidence" value="ECO:0007669"/>
    <property type="project" value="InterPro"/>
</dbReference>
<keyword evidence="6" id="KW-0693">Viral RNA replication</keyword>
<evidence type="ECO:0000256" key="3">
    <source>
        <dbReference type="ARBA" id="ARBA00022679"/>
    </source>
</evidence>
<keyword evidence="3" id="KW-0808">Transferase</keyword>
<proteinExistence type="predicted"/>
<evidence type="ECO:0000313" key="11">
    <source>
        <dbReference type="EMBL" id="DAD52500.1"/>
    </source>
</evidence>
<keyword evidence="9" id="KW-0479">Metal-binding</keyword>
<evidence type="ECO:0000256" key="2">
    <source>
        <dbReference type="ARBA" id="ARBA00022484"/>
    </source>
</evidence>
<dbReference type="InterPro" id="IPR007096">
    <property type="entry name" value="RNA-dir_Rpol_cat_phage"/>
</dbReference>
<dbReference type="InterPro" id="IPR005093">
    <property type="entry name" value="RNArep_beta"/>
</dbReference>
<dbReference type="Pfam" id="PF03431">
    <property type="entry name" value="RNA_replicase_B"/>
    <property type="match status" value="1"/>
</dbReference>
<dbReference type="RefSeq" id="YP_010771170.1">
    <property type="nucleotide sequence ID" value="NC_074508.1"/>
</dbReference>
<dbReference type="GO" id="GO:0003968">
    <property type="term" value="F:RNA-directed RNA polymerase activity"/>
    <property type="evidence" value="ECO:0007669"/>
    <property type="project" value="UniProtKB-KW"/>
</dbReference>
<dbReference type="SUPFAM" id="SSF56672">
    <property type="entry name" value="DNA/RNA polymerases"/>
    <property type="match status" value="1"/>
</dbReference>
<dbReference type="EMBL" id="BK014122">
    <property type="protein sequence ID" value="DAD52500.1"/>
    <property type="molecule type" value="Genomic_RNA"/>
</dbReference>
<dbReference type="Proteomes" id="UP000677169">
    <property type="component" value="Segment"/>
</dbReference>
<dbReference type="EC" id="2.7.7.48" evidence="1"/>
<evidence type="ECO:0000256" key="9">
    <source>
        <dbReference type="PIRSR" id="PIRSR605093-1"/>
    </source>
</evidence>
<dbReference type="GO" id="GO:0046872">
    <property type="term" value="F:metal ion binding"/>
    <property type="evidence" value="ECO:0007669"/>
    <property type="project" value="UniProtKB-KW"/>
</dbReference>
<dbReference type="InterPro" id="IPR043502">
    <property type="entry name" value="DNA/RNA_pol_sf"/>
</dbReference>
<feature type="binding site" evidence="9">
    <location>
        <position position="424"/>
    </location>
    <ligand>
        <name>Mg(2+)</name>
        <dbReference type="ChEBI" id="CHEBI:18420"/>
        <label>2</label>
    </ligand>
</feature>
<protein>
    <recommendedName>
        <fullName evidence="1">RNA-directed RNA polymerase</fullName>
        <ecNumber evidence="1">2.7.7.48</ecNumber>
    </recommendedName>
    <alternativeName>
        <fullName evidence="7">RNA replicase beta chain</fullName>
    </alternativeName>
</protein>
<reference evidence="11" key="1">
    <citation type="submission" date="2020-09" db="EMBL/GenBank/DDBJ databases">
        <title>Leviviricetes taxonomy.</title>
        <authorList>
            <person name="Stockdale S.R."/>
            <person name="Callanan J."/>
            <person name="Adriaenssens E.M."/>
            <person name="Kuhn J.H."/>
            <person name="Rumnieks J."/>
            <person name="Shkoporov A."/>
            <person name="Draper L.A."/>
            <person name="Ross P."/>
            <person name="Hill C."/>
        </authorList>
    </citation>
    <scope>NUCLEOTIDE SEQUENCE</scope>
</reference>
<dbReference type="KEGG" id="vg:80400826"/>
<feature type="domain" description="RdRp catalytic" evidence="10">
    <location>
        <begin position="313"/>
        <end position="456"/>
    </location>
</feature>
<keyword evidence="5" id="KW-0547">Nucleotide-binding</keyword>
<name>A0A8S5L4Z7_9VIRU</name>
<evidence type="ECO:0000256" key="5">
    <source>
        <dbReference type="ARBA" id="ARBA00022741"/>
    </source>
</evidence>
<evidence type="ECO:0000259" key="10">
    <source>
        <dbReference type="PROSITE" id="PS50522"/>
    </source>
</evidence>
<sequence length="617" mass="69519">MLKSYEGLSLIWGALIADAIDAFPTLRRELSKDKERFTHSMRCRGLSTILVDLPKLAKHFDRCLANGAYFHPSLPLSGGRGGGCKTPKFLGGLYLRVFSSDGCLRDDVDIEAVFFIRQLLLVGKKYDIECPQAAKVQVVNDFLDCNSGLPKPSRFWETTEVAHCAPPSTDVPPGFARAATWISKELGHYDPDTWKCKHGPGAISRPDFLLRSKYEWTSWSHRLEKRFPIADHGFHSHSSWASWASGDTEFCNAEPRSTVCLVPKTFSGPRLIAAEPGEHMFIQQSMLRFFMCRTAESALSRFADFRDQSRNRTLCRSGSETSTLATVDLSAASDTVATWHVEELFRSNPKLLSHLCAARTRFLVQDLSHDRPEESSLHMYATSGNATTFPVETLVFLAVALSVCAEVLQCDYKSLEGKVSVFGDDIIIPVECRSSFEYWMSRMGFRINAAKSYFEGNFRESCGLDAFKGVDVSPFYLRGWYSRDNASSLPRMVSAYNNALKRGLFHTCEAIRLTLPRGLPWAPSSSLDESSLKTFIPRPASHPIRWNAAYQRYERRSPLVVTRERRKKVDGDVGLFAWFNENPGPLFKWSPTIGRRGRQVIAYRWLDHDAGVAQAPR</sequence>
<keyword evidence="4" id="KW-0548">Nucleotidyltransferase</keyword>
<evidence type="ECO:0000256" key="7">
    <source>
        <dbReference type="ARBA" id="ARBA00030248"/>
    </source>
</evidence>
<evidence type="ECO:0000256" key="4">
    <source>
        <dbReference type="ARBA" id="ARBA00022695"/>
    </source>
</evidence>
<keyword evidence="12" id="KW-1185">Reference proteome</keyword>
<keyword evidence="2 11" id="KW-0696">RNA-directed RNA polymerase</keyword>
<evidence type="ECO:0000256" key="1">
    <source>
        <dbReference type="ARBA" id="ARBA00012494"/>
    </source>
</evidence>
<evidence type="ECO:0000256" key="6">
    <source>
        <dbReference type="ARBA" id="ARBA00022953"/>
    </source>
</evidence>
<evidence type="ECO:0000256" key="8">
    <source>
        <dbReference type="ARBA" id="ARBA00048744"/>
    </source>
</evidence>
<gene>
    <name evidence="11" type="primary">SRR5467091_15_5</name>
</gene>
<feature type="binding site" evidence="9">
    <location>
        <position position="328"/>
    </location>
    <ligand>
        <name>Mg(2+)</name>
        <dbReference type="ChEBI" id="CHEBI:18420"/>
        <label>2</label>
    </ligand>
</feature>
<evidence type="ECO:0000313" key="12">
    <source>
        <dbReference type="Proteomes" id="UP000677169"/>
    </source>
</evidence>
<keyword evidence="9" id="KW-0460">Magnesium</keyword>
<dbReference type="GO" id="GO:0000166">
    <property type="term" value="F:nucleotide binding"/>
    <property type="evidence" value="ECO:0007669"/>
    <property type="project" value="UniProtKB-KW"/>
</dbReference>